<dbReference type="SUPFAM" id="SSF53448">
    <property type="entry name" value="Nucleotide-diphospho-sugar transferases"/>
    <property type="match status" value="1"/>
</dbReference>
<accession>A0A6C0EWV4</accession>
<dbReference type="EMBL" id="MN738969">
    <property type="protein sequence ID" value="QHT33577.1"/>
    <property type="molecule type" value="Genomic_DNA"/>
</dbReference>
<dbReference type="InterPro" id="IPR001173">
    <property type="entry name" value="Glyco_trans_2-like"/>
</dbReference>
<dbReference type="PANTHER" id="PTHR22916">
    <property type="entry name" value="GLYCOSYLTRANSFERASE"/>
    <property type="match status" value="1"/>
</dbReference>
<evidence type="ECO:0000259" key="1">
    <source>
        <dbReference type="Pfam" id="PF00535"/>
    </source>
</evidence>
<sequence length="386" mass="45208">MTKSKNKGIGIVIDSKLPFVSVCTPTFNRRPFVEMMIKCFDSQDYPKIKMEWIIIDDGTDPIEDVVSSHPSVKYFKYDEKMTLGKKRNLMHKKACGDIIVYMDDDDYYPPNRVSHAVERLMENPTALCAGSSEMYIYFKDNKDKCRMIQFGPYGPDHATAGTFAFKRKLLRETQYNEDACLAEEREFLKNYTVPFVQLDPLKTILVFSHSHNTFDKRTLLTNMEGNSYIRYSSKKIEDFVNDKDIIHFFLEEMEEKLKNYEPGNINMKPDVLKQIKELDARRKEMETKMIEERQKQSEFMMTNTNTNTNTNMQNCDIVEMLSSQQKQMAQIGQLKDLYGNSLRENTRLKEIIDMQQNILDEKNIYISELETKIAMTNDIIVVNIEK</sequence>
<reference evidence="2" key="1">
    <citation type="journal article" date="2020" name="Nature">
        <title>Giant virus diversity and host interactions through global metagenomics.</title>
        <authorList>
            <person name="Schulz F."/>
            <person name="Roux S."/>
            <person name="Paez-Espino D."/>
            <person name="Jungbluth S."/>
            <person name="Walsh D.A."/>
            <person name="Denef V.J."/>
            <person name="McMahon K.D."/>
            <person name="Konstantinidis K.T."/>
            <person name="Eloe-Fadrosh E.A."/>
            <person name="Kyrpides N.C."/>
            <person name="Woyke T."/>
        </authorList>
    </citation>
    <scope>NUCLEOTIDE SEQUENCE</scope>
    <source>
        <strain evidence="2">GVMAG-M-3300009161-36</strain>
    </source>
</reference>
<proteinExistence type="predicted"/>
<dbReference type="Pfam" id="PF00535">
    <property type="entry name" value="Glycos_transf_2"/>
    <property type="match status" value="1"/>
</dbReference>
<protein>
    <recommendedName>
        <fullName evidence="1">Glycosyltransferase 2-like domain-containing protein</fullName>
    </recommendedName>
</protein>
<dbReference type="InterPro" id="IPR029044">
    <property type="entry name" value="Nucleotide-diphossugar_trans"/>
</dbReference>
<name>A0A6C0EWV4_9ZZZZ</name>
<feature type="domain" description="Glycosyltransferase 2-like" evidence="1">
    <location>
        <begin position="21"/>
        <end position="156"/>
    </location>
</feature>
<dbReference type="Gene3D" id="3.90.550.10">
    <property type="entry name" value="Spore Coat Polysaccharide Biosynthesis Protein SpsA, Chain A"/>
    <property type="match status" value="1"/>
</dbReference>
<dbReference type="AlphaFoldDB" id="A0A6C0EWV4"/>
<organism evidence="2">
    <name type="scientific">viral metagenome</name>
    <dbReference type="NCBI Taxonomy" id="1070528"/>
    <lineage>
        <taxon>unclassified sequences</taxon>
        <taxon>metagenomes</taxon>
        <taxon>organismal metagenomes</taxon>
    </lineage>
</organism>
<dbReference type="CDD" id="cd00761">
    <property type="entry name" value="Glyco_tranf_GTA_type"/>
    <property type="match status" value="1"/>
</dbReference>
<evidence type="ECO:0000313" key="2">
    <source>
        <dbReference type="EMBL" id="QHT33577.1"/>
    </source>
</evidence>